<comment type="caution">
    <text evidence="2">The sequence shown here is derived from an EMBL/GenBank/DDBJ whole genome shotgun (WGS) entry which is preliminary data.</text>
</comment>
<organism evidence="2 3">
    <name type="scientific">Tanacetum coccineum</name>
    <dbReference type="NCBI Taxonomy" id="301880"/>
    <lineage>
        <taxon>Eukaryota</taxon>
        <taxon>Viridiplantae</taxon>
        <taxon>Streptophyta</taxon>
        <taxon>Embryophyta</taxon>
        <taxon>Tracheophyta</taxon>
        <taxon>Spermatophyta</taxon>
        <taxon>Magnoliopsida</taxon>
        <taxon>eudicotyledons</taxon>
        <taxon>Gunneridae</taxon>
        <taxon>Pentapetalae</taxon>
        <taxon>asterids</taxon>
        <taxon>campanulids</taxon>
        <taxon>Asterales</taxon>
        <taxon>Asteraceae</taxon>
        <taxon>Asteroideae</taxon>
        <taxon>Anthemideae</taxon>
        <taxon>Anthemidinae</taxon>
        <taxon>Tanacetum</taxon>
    </lineage>
</organism>
<sequence length="169" mass="18619">MIVRFYETMRNDEALQAGSNQGRSTKRRRSDSAASGSAQPPPKDDDQSSKKPRESGASATKQHPTLSSTGWQITDTRDAGADYSMHRSDPESGHSEQSSDDIPMKDAGNDLDMEDTDNAHYVAQVSTTRSLSRSESRPATPEPEWTIPPNDFPEPENNWANTYATTIKS</sequence>
<dbReference type="EMBL" id="BQNB010020293">
    <property type="protein sequence ID" value="GJT94403.1"/>
    <property type="molecule type" value="Genomic_DNA"/>
</dbReference>
<protein>
    <submittedName>
        <fullName evidence="2">Uncharacterized protein</fullName>
    </submittedName>
</protein>
<evidence type="ECO:0000313" key="3">
    <source>
        <dbReference type="Proteomes" id="UP001151760"/>
    </source>
</evidence>
<dbReference type="Proteomes" id="UP001151760">
    <property type="component" value="Unassembled WGS sequence"/>
</dbReference>
<name>A0ABQ5I4S9_9ASTR</name>
<accession>A0ABQ5I4S9</accession>
<keyword evidence="3" id="KW-1185">Reference proteome</keyword>
<feature type="compositionally biased region" description="Basic and acidic residues" evidence="1">
    <location>
        <begin position="42"/>
        <end position="54"/>
    </location>
</feature>
<evidence type="ECO:0000313" key="2">
    <source>
        <dbReference type="EMBL" id="GJT94403.1"/>
    </source>
</evidence>
<gene>
    <name evidence="2" type="ORF">Tco_1089921</name>
</gene>
<feature type="compositionally biased region" description="Basic and acidic residues" evidence="1">
    <location>
        <begin position="75"/>
        <end position="94"/>
    </location>
</feature>
<reference evidence="2" key="1">
    <citation type="journal article" date="2022" name="Int. J. Mol. Sci.">
        <title>Draft Genome of Tanacetum Coccineum: Genomic Comparison of Closely Related Tanacetum-Family Plants.</title>
        <authorList>
            <person name="Yamashiro T."/>
            <person name="Shiraishi A."/>
            <person name="Nakayama K."/>
            <person name="Satake H."/>
        </authorList>
    </citation>
    <scope>NUCLEOTIDE SEQUENCE</scope>
</reference>
<feature type="region of interest" description="Disordered" evidence="1">
    <location>
        <begin position="1"/>
        <end position="169"/>
    </location>
</feature>
<reference evidence="2" key="2">
    <citation type="submission" date="2022-01" db="EMBL/GenBank/DDBJ databases">
        <authorList>
            <person name="Yamashiro T."/>
            <person name="Shiraishi A."/>
            <person name="Satake H."/>
            <person name="Nakayama K."/>
        </authorList>
    </citation>
    <scope>NUCLEOTIDE SEQUENCE</scope>
</reference>
<feature type="compositionally biased region" description="Polar residues" evidence="1">
    <location>
        <begin position="57"/>
        <end position="74"/>
    </location>
</feature>
<feature type="compositionally biased region" description="Polar residues" evidence="1">
    <location>
        <begin position="158"/>
        <end position="169"/>
    </location>
</feature>
<proteinExistence type="predicted"/>
<evidence type="ECO:0000256" key="1">
    <source>
        <dbReference type="SAM" id="MobiDB-lite"/>
    </source>
</evidence>